<dbReference type="InterPro" id="IPR008271">
    <property type="entry name" value="Ser/Thr_kinase_AS"/>
</dbReference>
<dbReference type="SMART" id="SM00220">
    <property type="entry name" value="S_TKc"/>
    <property type="match status" value="1"/>
</dbReference>
<dbReference type="PANTHER" id="PTHR35136">
    <property type="entry name" value="CYCLOEUCALENOL CYCLOISOMERASE"/>
    <property type="match status" value="1"/>
</dbReference>
<evidence type="ECO:0000256" key="2">
    <source>
        <dbReference type="ARBA" id="ARBA00012425"/>
    </source>
</evidence>
<keyword evidence="6" id="KW-0547">Nucleotide-binding</keyword>
<dbReference type="GO" id="GO:0010556">
    <property type="term" value="P:regulation of macromolecule biosynthetic process"/>
    <property type="evidence" value="ECO:0007669"/>
    <property type="project" value="UniProtKB-ARBA"/>
</dbReference>
<feature type="region of interest" description="Disordered" evidence="11">
    <location>
        <begin position="1"/>
        <end position="63"/>
    </location>
</feature>
<comment type="catalytic activity">
    <reaction evidence="10">
        <text>L-seryl-[protein] + ATP = O-phospho-L-seryl-[protein] + ADP + H(+)</text>
        <dbReference type="Rhea" id="RHEA:17989"/>
        <dbReference type="Rhea" id="RHEA-COMP:9863"/>
        <dbReference type="Rhea" id="RHEA-COMP:11604"/>
        <dbReference type="ChEBI" id="CHEBI:15378"/>
        <dbReference type="ChEBI" id="CHEBI:29999"/>
        <dbReference type="ChEBI" id="CHEBI:30616"/>
        <dbReference type="ChEBI" id="CHEBI:83421"/>
        <dbReference type="ChEBI" id="CHEBI:456216"/>
        <dbReference type="EC" id="2.7.11.22"/>
    </reaction>
</comment>
<evidence type="ECO:0000256" key="9">
    <source>
        <dbReference type="ARBA" id="ARBA00047811"/>
    </source>
</evidence>
<dbReference type="PROSITE" id="PS00108">
    <property type="entry name" value="PROTEIN_KINASE_ST"/>
    <property type="match status" value="1"/>
</dbReference>
<feature type="region of interest" description="Disordered" evidence="11">
    <location>
        <begin position="237"/>
        <end position="265"/>
    </location>
</feature>
<dbReference type="EC" id="2.7.11.22" evidence="2"/>
<keyword evidence="4" id="KW-0597">Phosphoprotein</keyword>
<name>A0A218Y219_PUNGR</name>
<dbReference type="InterPro" id="IPR045267">
    <property type="entry name" value="CDK11/PITSLRE_STKc"/>
</dbReference>
<feature type="domain" description="Protein kinase" evidence="13">
    <location>
        <begin position="283"/>
        <end position="583"/>
    </location>
</feature>
<evidence type="ECO:0000313" key="15">
    <source>
        <dbReference type="Proteomes" id="UP000197138"/>
    </source>
</evidence>
<evidence type="ECO:0000256" key="10">
    <source>
        <dbReference type="ARBA" id="ARBA00048367"/>
    </source>
</evidence>
<gene>
    <name evidence="14" type="ORF">CDL15_Pgr014885</name>
</gene>
<dbReference type="InterPro" id="IPR011009">
    <property type="entry name" value="Kinase-like_dom_sf"/>
</dbReference>
<feature type="region of interest" description="Disordered" evidence="11">
    <location>
        <begin position="105"/>
        <end position="131"/>
    </location>
</feature>
<proteinExistence type="inferred from homology"/>
<evidence type="ECO:0000313" key="14">
    <source>
        <dbReference type="EMBL" id="OWM90582.1"/>
    </source>
</evidence>
<evidence type="ECO:0000256" key="3">
    <source>
        <dbReference type="ARBA" id="ARBA00022527"/>
    </source>
</evidence>
<feature type="transmembrane region" description="Helical" evidence="12">
    <location>
        <begin position="739"/>
        <end position="760"/>
    </location>
</feature>
<feature type="transmembrane region" description="Helical" evidence="12">
    <location>
        <begin position="710"/>
        <end position="727"/>
    </location>
</feature>
<feature type="transmembrane region" description="Helical" evidence="12">
    <location>
        <begin position="668"/>
        <end position="690"/>
    </location>
</feature>
<keyword evidence="7" id="KW-0418">Kinase</keyword>
<dbReference type="GO" id="GO:0004693">
    <property type="term" value="F:cyclin-dependent protein serine/threonine kinase activity"/>
    <property type="evidence" value="ECO:0007669"/>
    <property type="project" value="UniProtKB-EC"/>
</dbReference>
<keyword evidence="12" id="KW-0472">Membrane</keyword>
<keyword evidence="8" id="KW-0067">ATP-binding</keyword>
<dbReference type="InterPro" id="IPR000719">
    <property type="entry name" value="Prot_kinase_dom"/>
</dbReference>
<organism evidence="14 15">
    <name type="scientific">Punica granatum</name>
    <name type="common">Pomegranate</name>
    <dbReference type="NCBI Taxonomy" id="22663"/>
    <lineage>
        <taxon>Eukaryota</taxon>
        <taxon>Viridiplantae</taxon>
        <taxon>Streptophyta</taxon>
        <taxon>Embryophyta</taxon>
        <taxon>Tracheophyta</taxon>
        <taxon>Spermatophyta</taxon>
        <taxon>Magnoliopsida</taxon>
        <taxon>eudicotyledons</taxon>
        <taxon>Gunneridae</taxon>
        <taxon>Pentapetalae</taxon>
        <taxon>rosids</taxon>
        <taxon>malvids</taxon>
        <taxon>Myrtales</taxon>
        <taxon>Lythraceae</taxon>
        <taxon>Punica</taxon>
    </lineage>
</organism>
<dbReference type="AlphaFoldDB" id="A0A218Y219"/>
<keyword evidence="12" id="KW-1133">Transmembrane helix</keyword>
<dbReference type="GO" id="GO:0047793">
    <property type="term" value="F:cycloeucalenol cycloisomerase activity"/>
    <property type="evidence" value="ECO:0007669"/>
    <property type="project" value="InterPro"/>
</dbReference>
<dbReference type="FunFam" id="3.30.200.20:FF:000172">
    <property type="entry name" value="cyclin-dependent kinase G-2 isoform X1"/>
    <property type="match status" value="1"/>
</dbReference>
<evidence type="ECO:0000256" key="11">
    <source>
        <dbReference type="SAM" id="MobiDB-lite"/>
    </source>
</evidence>
<feature type="compositionally biased region" description="Basic and acidic residues" evidence="11">
    <location>
        <begin position="200"/>
        <end position="209"/>
    </location>
</feature>
<accession>A0A218Y219</accession>
<dbReference type="EMBL" id="MTKT01000548">
    <property type="protein sequence ID" value="OWM90582.1"/>
    <property type="molecule type" value="Genomic_DNA"/>
</dbReference>
<dbReference type="GO" id="GO:0005634">
    <property type="term" value="C:nucleus"/>
    <property type="evidence" value="ECO:0007669"/>
    <property type="project" value="UniProtKB-ARBA"/>
</dbReference>
<dbReference type="FunFam" id="1.10.510.10:FF:000211">
    <property type="entry name" value="Cyclin-dependent kinase G-2"/>
    <property type="match status" value="1"/>
</dbReference>
<comment type="catalytic activity">
    <reaction evidence="9">
        <text>L-threonyl-[protein] + ATP = O-phospho-L-threonyl-[protein] + ADP + H(+)</text>
        <dbReference type="Rhea" id="RHEA:46608"/>
        <dbReference type="Rhea" id="RHEA-COMP:11060"/>
        <dbReference type="Rhea" id="RHEA-COMP:11605"/>
        <dbReference type="ChEBI" id="CHEBI:15378"/>
        <dbReference type="ChEBI" id="CHEBI:30013"/>
        <dbReference type="ChEBI" id="CHEBI:30616"/>
        <dbReference type="ChEBI" id="CHEBI:61977"/>
        <dbReference type="ChEBI" id="CHEBI:456216"/>
        <dbReference type="EC" id="2.7.11.22"/>
    </reaction>
</comment>
<dbReference type="SUPFAM" id="SSF56112">
    <property type="entry name" value="Protein kinase-like (PK-like)"/>
    <property type="match status" value="1"/>
</dbReference>
<dbReference type="GO" id="GO:0080090">
    <property type="term" value="P:regulation of primary metabolic process"/>
    <property type="evidence" value="ECO:0007669"/>
    <property type="project" value="UniProtKB-ARBA"/>
</dbReference>
<dbReference type="PROSITE" id="PS50011">
    <property type="entry name" value="PROTEIN_KINASE_DOM"/>
    <property type="match status" value="1"/>
</dbReference>
<evidence type="ECO:0000256" key="6">
    <source>
        <dbReference type="ARBA" id="ARBA00022741"/>
    </source>
</evidence>
<dbReference type="CDD" id="cd07843">
    <property type="entry name" value="STKc_CDC2L1"/>
    <property type="match status" value="1"/>
</dbReference>
<evidence type="ECO:0000256" key="12">
    <source>
        <dbReference type="SAM" id="Phobius"/>
    </source>
</evidence>
<comment type="similarity">
    <text evidence="1">Belongs to the protein kinase superfamily. CMGC Ser/Thr protein kinase family. CDC2/CDKX subfamily.</text>
</comment>
<comment type="caution">
    <text evidence="14">The sequence shown here is derived from an EMBL/GenBank/DDBJ whole genome shotgun (WGS) entry which is preliminary data.</text>
</comment>
<feature type="region of interest" description="Disordered" evidence="11">
    <location>
        <begin position="188"/>
        <end position="222"/>
    </location>
</feature>
<evidence type="ECO:0000256" key="1">
    <source>
        <dbReference type="ARBA" id="ARBA00006485"/>
    </source>
</evidence>
<reference evidence="15" key="1">
    <citation type="journal article" date="2017" name="Plant J.">
        <title>The pomegranate (Punica granatum L.) genome and the genomics of punicalagin biosynthesis.</title>
        <authorList>
            <person name="Qin G."/>
            <person name="Xu C."/>
            <person name="Ming R."/>
            <person name="Tang H."/>
            <person name="Guyot R."/>
            <person name="Kramer E.M."/>
            <person name="Hu Y."/>
            <person name="Yi X."/>
            <person name="Qi Y."/>
            <person name="Xu X."/>
            <person name="Gao Z."/>
            <person name="Pan H."/>
            <person name="Jian J."/>
            <person name="Tian Y."/>
            <person name="Yue Z."/>
            <person name="Xu Y."/>
        </authorList>
    </citation>
    <scope>NUCLEOTIDE SEQUENCE [LARGE SCALE GENOMIC DNA]</scope>
    <source>
        <strain evidence="15">cv. Dabenzi</strain>
    </source>
</reference>
<evidence type="ECO:0000256" key="7">
    <source>
        <dbReference type="ARBA" id="ARBA00022777"/>
    </source>
</evidence>
<keyword evidence="5" id="KW-0808">Transferase</keyword>
<sequence>MATGKVDVSRRCNYYSPSGRARDRRQHEVSQRNRHYIPSNAIEHQKFPEGREQLHHEKKRKFSPIIWDREDNQAKKTPRYGEEEAKVVPEKRVVPASIISAIVKSQSEPSSDVSDGCFSKSPASKQLGPGSKLLVMSPQKHDQKEDVEHSVVEDGELVQERNLLMSRWASEDESPWDKSVPDEDEMFELKDGSGTSTESGEFRIGRPDHWPGSSGEFDGSCESQKVAKHAGLTECPATYDDSGDYLNQSDSRSDEESSEIEESWSSSQGRVSMLNSCRSVFEFERLNRISEGTYGVVFRAKEKKTGEIVALKKVKMSTAYPELGFPLSALREINILLSINHPSIVTVKEVVMDDHDNVFMVMEYMEHDLKGLVEMRKRPFSTSEIKCLMLQLLDGVKYLHDNWVLHRDLKTSNLLVNNKGELKICDLGLSRHYGSPLKPCTPVVVTMWYRAPELLLDAKEYSTAIDMWSVGCIMAELLANEPLFKGSNEPNQLDKIFRTLGTPNEKIWPGFSKLPGTAKAKFVKHPYNNLRKKFPATSFTGSTVLSESGFDLLNQLLTYDPEKNFTELEYLLLGLISAVPSFLIPMLFAGKASLWIIIFSYVGNYFWTHYFFTVLGASYTFPSWKMNNVPHTTFLLTHVCFLFYHVSSNMTLRRLRHSIAHLPEKVQWTFEAAWILALSYFIAYLETLAISNFPYYSFVDRASMYKVGSLFYAIYFIVSFPMFLRIDEKPGNPWDLPRVAIDALGAAMLVTIILDLWRIFLGPIVPIPDSQQCLQPGLPWFPGRSEQR</sequence>
<dbReference type="Pfam" id="PF00069">
    <property type="entry name" value="Pkinase"/>
    <property type="match status" value="1"/>
</dbReference>
<dbReference type="GO" id="GO:0005524">
    <property type="term" value="F:ATP binding"/>
    <property type="evidence" value="ECO:0007669"/>
    <property type="project" value="UniProtKB-KW"/>
</dbReference>
<dbReference type="PANTHER" id="PTHR35136:SF1">
    <property type="entry name" value="CYCLOEUCALENOL CYCLOISOMERASE"/>
    <property type="match status" value="1"/>
</dbReference>
<dbReference type="Proteomes" id="UP000197138">
    <property type="component" value="Unassembled WGS sequence"/>
</dbReference>
<evidence type="ECO:0000256" key="4">
    <source>
        <dbReference type="ARBA" id="ARBA00022553"/>
    </source>
</evidence>
<keyword evidence="12" id="KW-0812">Transmembrane</keyword>
<dbReference type="Gene3D" id="1.10.510.10">
    <property type="entry name" value="Transferase(Phosphotransferase) domain 1"/>
    <property type="match status" value="1"/>
</dbReference>
<dbReference type="Gene3D" id="3.30.200.20">
    <property type="entry name" value="Phosphorylase Kinase, domain 1"/>
    <property type="match status" value="1"/>
</dbReference>
<feature type="transmembrane region" description="Helical" evidence="12">
    <location>
        <begin position="570"/>
        <end position="588"/>
    </location>
</feature>
<feature type="transmembrane region" description="Helical" evidence="12">
    <location>
        <begin position="595"/>
        <end position="617"/>
    </location>
</feature>
<protein>
    <recommendedName>
        <fullName evidence="2">cyclin-dependent kinase</fullName>
        <ecNumber evidence="2">2.7.11.22</ecNumber>
    </recommendedName>
</protein>
<evidence type="ECO:0000256" key="8">
    <source>
        <dbReference type="ARBA" id="ARBA00022840"/>
    </source>
</evidence>
<evidence type="ECO:0000259" key="13">
    <source>
        <dbReference type="PROSITE" id="PS50011"/>
    </source>
</evidence>
<evidence type="ECO:0000256" key="5">
    <source>
        <dbReference type="ARBA" id="ARBA00022679"/>
    </source>
</evidence>
<dbReference type="InterPro" id="IPR020532">
    <property type="entry name" value="Cycloeucalenol_cycloisomerase"/>
</dbReference>
<feature type="compositionally biased region" description="Basic and acidic residues" evidence="11">
    <location>
        <begin position="43"/>
        <end position="55"/>
    </location>
</feature>
<keyword evidence="3" id="KW-0723">Serine/threonine-protein kinase</keyword>